<keyword evidence="1" id="KW-1133">Transmembrane helix</keyword>
<accession>A0A1Q8SSV8</accession>
<dbReference type="Pfam" id="PF08378">
    <property type="entry name" value="NERD"/>
    <property type="match status" value="1"/>
</dbReference>
<dbReference type="EMBL" id="MSDO01000010">
    <property type="protein sequence ID" value="OLO04503.1"/>
    <property type="molecule type" value="Genomic_DNA"/>
</dbReference>
<dbReference type="AlphaFoldDB" id="A0A1Q8SSV8"/>
<feature type="transmembrane region" description="Helical" evidence="1">
    <location>
        <begin position="6"/>
        <end position="26"/>
    </location>
</feature>
<dbReference type="RefSeq" id="WP_075569792.1">
    <property type="nucleotide sequence ID" value="NZ_MSDO01000010.1"/>
</dbReference>
<feature type="domain" description="NERD" evidence="2">
    <location>
        <begin position="128"/>
        <end position="241"/>
    </location>
</feature>
<keyword evidence="1" id="KW-0812">Transmembrane</keyword>
<organism evidence="3 4">
    <name type="scientific">Salinicola socius</name>
    <dbReference type="NCBI Taxonomy" id="404433"/>
    <lineage>
        <taxon>Bacteria</taxon>
        <taxon>Pseudomonadati</taxon>
        <taxon>Pseudomonadota</taxon>
        <taxon>Gammaproteobacteria</taxon>
        <taxon>Oceanospirillales</taxon>
        <taxon>Halomonadaceae</taxon>
        <taxon>Salinicola</taxon>
    </lineage>
</organism>
<dbReference type="OrthoDB" id="572185at2"/>
<feature type="transmembrane region" description="Helical" evidence="1">
    <location>
        <begin position="94"/>
        <end position="113"/>
    </location>
</feature>
<keyword evidence="1" id="KW-0472">Membrane</keyword>
<evidence type="ECO:0000313" key="4">
    <source>
        <dbReference type="Proteomes" id="UP000186878"/>
    </source>
</evidence>
<evidence type="ECO:0000259" key="2">
    <source>
        <dbReference type="Pfam" id="PF08378"/>
    </source>
</evidence>
<evidence type="ECO:0000313" key="3">
    <source>
        <dbReference type="EMBL" id="OLO04503.1"/>
    </source>
</evidence>
<sequence>MAWLEYVLPLIFLAPLGAAALVAITLRDVQTVGLRSPHDGEPIHEIAQAHRDRLEKARMVFFMDATLAPTLTLMPIVYGMGRMLFAEEQSWLEWSLYGVVSTLLAMLFCFLILRDVQRVRRLTRSLACELAVGQALDHLIRPLAKPYFVFHDFPADSYTIDNVLVTPQGVFVIQTVAREFPLDLEGRPVNTVSVESERLRFRGWNERQVLRKARLSTVWLRQWLSRHAKLSVPVRGFLVLPGWVIDDETEHLGDSRDIRVVDGIDLATQLGIGDGDIIDDTQRQHLVDVLNARYQRLESKPPAN</sequence>
<dbReference type="Proteomes" id="UP000186878">
    <property type="component" value="Unassembled WGS sequence"/>
</dbReference>
<name>A0A1Q8SSV8_9GAMM</name>
<keyword evidence="4" id="KW-1185">Reference proteome</keyword>
<dbReference type="InterPro" id="IPR011528">
    <property type="entry name" value="NERD"/>
</dbReference>
<comment type="caution">
    <text evidence="3">The sequence shown here is derived from an EMBL/GenBank/DDBJ whole genome shotgun (WGS) entry which is preliminary data.</text>
</comment>
<evidence type="ECO:0000256" key="1">
    <source>
        <dbReference type="SAM" id="Phobius"/>
    </source>
</evidence>
<protein>
    <submittedName>
        <fullName evidence="3">NERD domain-containing protein</fullName>
    </submittedName>
</protein>
<proteinExistence type="predicted"/>
<reference evidence="3 4" key="1">
    <citation type="submission" date="2016-12" db="EMBL/GenBank/DDBJ databases">
        <title>Draft genome sequences of strains Salinicola socius SMB35, Salinicola sp. MH3R3-1 and Chromohalobacter sp. SMB17 from the Verkhnekamsk potash mining region of Russia.</title>
        <authorList>
            <person name="Mavrodi D.V."/>
            <person name="Olsson B.E."/>
            <person name="Korsakova E.S."/>
            <person name="Pyankova A."/>
            <person name="Mavrodi O.V."/>
            <person name="Plotnikova E.G."/>
        </authorList>
    </citation>
    <scope>NUCLEOTIDE SEQUENCE [LARGE SCALE GENOMIC DNA]</scope>
    <source>
        <strain evidence="3 4">SMB35</strain>
    </source>
</reference>
<feature type="transmembrane region" description="Helical" evidence="1">
    <location>
        <begin position="59"/>
        <end position="78"/>
    </location>
</feature>
<dbReference type="STRING" id="404433.BTW07_08720"/>
<gene>
    <name evidence="3" type="ORF">BTW07_08720</name>
</gene>